<dbReference type="Pfam" id="PF05259">
    <property type="entry name" value="Herpes_UL1"/>
    <property type="match status" value="1"/>
</dbReference>
<keyword evidence="2" id="KW-1185">Reference proteome</keyword>
<dbReference type="Proteomes" id="UP000105204">
    <property type="component" value="Segment"/>
</dbReference>
<dbReference type="RefSeq" id="NP_954948.1">
    <property type="nucleotide sequence ID" value="NC_005261.3"/>
</dbReference>
<reference evidence="1 2" key="1">
    <citation type="journal article" date="2003" name="J. Virol.">
        <title>Genome of bovine herpesvirus 5.</title>
        <authorList>
            <person name="Delhon G."/>
            <person name="Moraes M.P."/>
            <person name="Lu Z."/>
            <person name="Afonso C.L."/>
            <person name="Flores E.F."/>
            <person name="Weiblen R."/>
            <person name="Kutish G.F."/>
            <person name="Rock D.L."/>
        </authorList>
    </citation>
    <scope>NUCLEOTIDE SEQUENCE [LARGE SCALE GENOMIC DNA]</scope>
    <source>
        <strain evidence="1">SV507/99</strain>
    </source>
</reference>
<dbReference type="GeneID" id="36931297"/>
<organism evidence="1 2">
    <name type="scientific">Bovine alphaherpesvirus 5</name>
    <dbReference type="NCBI Taxonomy" id="35244"/>
    <lineage>
        <taxon>Viruses</taxon>
        <taxon>Duplodnaviria</taxon>
        <taxon>Heunggongvirae</taxon>
        <taxon>Peploviricota</taxon>
        <taxon>Herviviricetes</taxon>
        <taxon>Herpesvirales</taxon>
        <taxon>Orthoherpesviridae</taxon>
        <taxon>Alphaherpesvirinae</taxon>
        <taxon>Varicellovirus</taxon>
        <taxon>Varicellovirus bovinealpha5</taxon>
    </lineage>
</organism>
<evidence type="ECO:0000313" key="2">
    <source>
        <dbReference type="Proteomes" id="UP000105204"/>
    </source>
</evidence>
<dbReference type="Gene3D" id="3.30.390.170">
    <property type="match status" value="1"/>
</dbReference>
<dbReference type="KEGG" id="vg:36931297"/>
<sequence>MAPALARACAWALLAALLAALLWLPRACAARRVDSAETILAEPCRGDLLLADRPPHEDAVLELAGIFIRGRCSPPEAALWYADTKRAYWANPYAVARGLAEDIRRVLAGTPAYRDLAVQVLENAFGLPHEVRAPLPPPPPGCVLPPRYHTAGPCSSGDGLYA</sequence>
<accession>Q6X211</accession>
<proteinExistence type="predicted"/>
<dbReference type="PROSITE" id="PS52024">
    <property type="entry name" value="GL_AHV"/>
    <property type="match status" value="1"/>
</dbReference>
<protein>
    <submittedName>
        <fullName evidence="1">UL1 glycoprotein L</fullName>
    </submittedName>
</protein>
<dbReference type="EMBL" id="AY261359">
    <property type="protein sequence ID" value="AAR86162.1"/>
    <property type="molecule type" value="Genomic_DNA"/>
</dbReference>
<evidence type="ECO:0000313" key="1">
    <source>
        <dbReference type="EMBL" id="AAR86162.1"/>
    </source>
</evidence>
<gene>
    <name evidence="1" type="ORF">BHV5-57</name>
</gene>
<name>Q6X211_9ALPH</name>
<dbReference type="InterPro" id="IPR038311">
    <property type="entry name" value="Herpes_gL_N_sf"/>
</dbReference>
<dbReference type="InterPro" id="IPR007923">
    <property type="entry name" value="Herpes_gL_N"/>
</dbReference>